<sequence>MYMSDAPKAPGWSCCCRRPSSARNSERTPVSSKTSRTAVAPGGVEKIYTLKLLLGGRKSQRVIDDAFKDSPY</sequence>
<keyword evidence="3" id="KW-1185">Reference proteome</keyword>
<dbReference type="Proteomes" id="UP000314294">
    <property type="component" value="Unassembled WGS sequence"/>
</dbReference>
<dbReference type="AlphaFoldDB" id="A0A4Z2EV22"/>
<proteinExistence type="predicted"/>
<feature type="region of interest" description="Disordered" evidence="1">
    <location>
        <begin position="18"/>
        <end position="37"/>
    </location>
</feature>
<evidence type="ECO:0000256" key="1">
    <source>
        <dbReference type="SAM" id="MobiDB-lite"/>
    </source>
</evidence>
<accession>A0A4Z2EV22</accession>
<evidence type="ECO:0000313" key="3">
    <source>
        <dbReference type="Proteomes" id="UP000314294"/>
    </source>
</evidence>
<comment type="caution">
    <text evidence="2">The sequence shown here is derived from an EMBL/GenBank/DDBJ whole genome shotgun (WGS) entry which is preliminary data.</text>
</comment>
<protein>
    <submittedName>
        <fullName evidence="2">Uncharacterized protein</fullName>
    </submittedName>
</protein>
<gene>
    <name evidence="2" type="ORF">EYF80_057051</name>
</gene>
<name>A0A4Z2EV22_9TELE</name>
<feature type="compositionally biased region" description="Polar residues" evidence="1">
    <location>
        <begin position="21"/>
        <end position="37"/>
    </location>
</feature>
<dbReference type="EMBL" id="SRLO01002497">
    <property type="protein sequence ID" value="TNN32786.1"/>
    <property type="molecule type" value="Genomic_DNA"/>
</dbReference>
<reference evidence="2 3" key="1">
    <citation type="submission" date="2019-03" db="EMBL/GenBank/DDBJ databases">
        <title>First draft genome of Liparis tanakae, snailfish: a comprehensive survey of snailfish specific genes.</title>
        <authorList>
            <person name="Kim W."/>
            <person name="Song I."/>
            <person name="Jeong J.-H."/>
            <person name="Kim D."/>
            <person name="Kim S."/>
            <person name="Ryu S."/>
            <person name="Song J.Y."/>
            <person name="Lee S.K."/>
        </authorList>
    </citation>
    <scope>NUCLEOTIDE SEQUENCE [LARGE SCALE GENOMIC DNA]</scope>
    <source>
        <tissue evidence="2">Muscle</tissue>
    </source>
</reference>
<evidence type="ECO:0000313" key="2">
    <source>
        <dbReference type="EMBL" id="TNN32786.1"/>
    </source>
</evidence>
<organism evidence="2 3">
    <name type="scientific">Liparis tanakae</name>
    <name type="common">Tanaka's snailfish</name>
    <dbReference type="NCBI Taxonomy" id="230148"/>
    <lineage>
        <taxon>Eukaryota</taxon>
        <taxon>Metazoa</taxon>
        <taxon>Chordata</taxon>
        <taxon>Craniata</taxon>
        <taxon>Vertebrata</taxon>
        <taxon>Euteleostomi</taxon>
        <taxon>Actinopterygii</taxon>
        <taxon>Neopterygii</taxon>
        <taxon>Teleostei</taxon>
        <taxon>Neoteleostei</taxon>
        <taxon>Acanthomorphata</taxon>
        <taxon>Eupercaria</taxon>
        <taxon>Perciformes</taxon>
        <taxon>Cottioidei</taxon>
        <taxon>Cottales</taxon>
        <taxon>Liparidae</taxon>
        <taxon>Liparis</taxon>
    </lineage>
</organism>